<proteinExistence type="inferred from homology"/>
<keyword evidence="3 4" id="KW-0175">Coiled coil</keyword>
<dbReference type="AlphaFoldDB" id="A0A1F8DNM6"/>
<evidence type="ECO:0000256" key="1">
    <source>
        <dbReference type="ARBA" id="ARBA00004196"/>
    </source>
</evidence>
<dbReference type="InterPro" id="IPR050465">
    <property type="entry name" value="UPF0194_transport"/>
</dbReference>
<evidence type="ECO:0000313" key="6">
    <source>
        <dbReference type="EMBL" id="OGM89458.1"/>
    </source>
</evidence>
<evidence type="ECO:0000259" key="5">
    <source>
        <dbReference type="Pfam" id="PF25954"/>
    </source>
</evidence>
<dbReference type="EMBL" id="MGIO01000026">
    <property type="protein sequence ID" value="OGM89458.1"/>
    <property type="molecule type" value="Genomic_DNA"/>
</dbReference>
<feature type="non-terminal residue" evidence="6">
    <location>
        <position position="1"/>
    </location>
</feature>
<dbReference type="GO" id="GO:0016020">
    <property type="term" value="C:membrane"/>
    <property type="evidence" value="ECO:0007669"/>
    <property type="project" value="InterPro"/>
</dbReference>
<dbReference type="NCBIfam" id="TIGR01730">
    <property type="entry name" value="RND_mfp"/>
    <property type="match status" value="1"/>
</dbReference>
<evidence type="ECO:0000313" key="7">
    <source>
        <dbReference type="Proteomes" id="UP000182002"/>
    </source>
</evidence>
<dbReference type="InterPro" id="IPR058792">
    <property type="entry name" value="Beta-barrel_RND_2"/>
</dbReference>
<dbReference type="PANTHER" id="PTHR32347:SF23">
    <property type="entry name" value="BLL5650 PROTEIN"/>
    <property type="match status" value="1"/>
</dbReference>
<evidence type="ECO:0000256" key="3">
    <source>
        <dbReference type="ARBA" id="ARBA00023054"/>
    </source>
</evidence>
<comment type="caution">
    <text evidence="6">The sequence shown here is derived from an EMBL/GenBank/DDBJ whole genome shotgun (WGS) entry which is preliminary data.</text>
</comment>
<organism evidence="6 7">
    <name type="scientific">Candidatus Wolfebacteria bacterium RBG_13_41_7</name>
    <dbReference type="NCBI Taxonomy" id="1802554"/>
    <lineage>
        <taxon>Bacteria</taxon>
        <taxon>Candidatus Wolfeibacteriota</taxon>
    </lineage>
</organism>
<dbReference type="Gene3D" id="2.40.30.170">
    <property type="match status" value="1"/>
</dbReference>
<gene>
    <name evidence="6" type="ORF">A3J77_01460</name>
</gene>
<comment type="subcellular location">
    <subcellularLocation>
        <location evidence="1">Cell envelope</location>
    </subcellularLocation>
</comment>
<dbReference type="Gene3D" id="6.20.50.140">
    <property type="match status" value="1"/>
</dbReference>
<feature type="domain" description="CusB-like beta-barrel" evidence="5">
    <location>
        <begin position="317"/>
        <end position="393"/>
    </location>
</feature>
<name>A0A1F8DNM6_9BACT</name>
<reference evidence="6 7" key="1">
    <citation type="journal article" date="2016" name="Nat. Commun.">
        <title>Thousands of microbial genomes shed light on interconnected biogeochemical processes in an aquifer system.</title>
        <authorList>
            <person name="Anantharaman K."/>
            <person name="Brown C.T."/>
            <person name="Hug L.A."/>
            <person name="Sharon I."/>
            <person name="Castelle C.J."/>
            <person name="Probst A.J."/>
            <person name="Thomas B.C."/>
            <person name="Singh A."/>
            <person name="Wilkins M.J."/>
            <person name="Karaoz U."/>
            <person name="Brodie E.L."/>
            <person name="Williams K.H."/>
            <person name="Hubbard S.S."/>
            <person name="Banfield J.F."/>
        </authorList>
    </citation>
    <scope>NUCLEOTIDE SEQUENCE [LARGE SCALE GENOMIC DNA]</scope>
</reference>
<dbReference type="GO" id="GO:0030313">
    <property type="term" value="C:cell envelope"/>
    <property type="evidence" value="ECO:0007669"/>
    <property type="project" value="UniProtKB-SubCell"/>
</dbReference>
<evidence type="ECO:0000256" key="4">
    <source>
        <dbReference type="SAM" id="Coils"/>
    </source>
</evidence>
<dbReference type="SUPFAM" id="SSF111369">
    <property type="entry name" value="HlyD-like secretion proteins"/>
    <property type="match status" value="1"/>
</dbReference>
<dbReference type="InterPro" id="IPR006143">
    <property type="entry name" value="RND_pump_MFP"/>
</dbReference>
<dbReference type="PANTHER" id="PTHR32347">
    <property type="entry name" value="EFFLUX SYSTEM COMPONENT YKNX-RELATED"/>
    <property type="match status" value="1"/>
</dbReference>
<feature type="coiled-coil region" evidence="4">
    <location>
        <begin position="222"/>
        <end position="275"/>
    </location>
</feature>
<dbReference type="Proteomes" id="UP000182002">
    <property type="component" value="Unassembled WGS sequence"/>
</dbReference>
<protein>
    <recommendedName>
        <fullName evidence="5">CusB-like beta-barrel domain-containing protein</fullName>
    </recommendedName>
</protein>
<comment type="similarity">
    <text evidence="2">Belongs to the membrane fusion protein (MFP) (TC 8.A.1) family.</text>
</comment>
<sequence>DLAAQIAQARASLAAQQAQLDELKRGTRPEELQIAQTNVINAQKAFDDAKSNLTNVKSSADASLKQVYDGALSAAAKSVSVAANSIYVLTDIQFARFLGSDQISTSIADAKSKAIASLLGGVDTGLWSNNFISQLNGGTKAFVAETQGDPTYPNVDSALEQTAESLSLVKVALESIPVTSDLSSTERTNLSTEKSNVNTEIITISGKQQSIKVQLATNTYNITAAETTANSAQNTLATANDQLKLKLAGSTPEQIAAQEAQVNSAKANIDVLQAQQNKTVLRAPIDGIVTKQEAKIGQIVAANAVLISLLSDAKFEIEANVSENEIAKVNLSDKAEMTLDALGPAEKFSGRIIKIDPIETIVSGVIYYKVTSVFDAEDERIKPGMTVNLDIQTDKKTDVLTLPYYTVKGKNGEKYVQILVNGQISEKIIKTGLEGETMIEITEGLKEGEVVVMPK</sequence>
<dbReference type="GO" id="GO:0022857">
    <property type="term" value="F:transmembrane transporter activity"/>
    <property type="evidence" value="ECO:0007669"/>
    <property type="project" value="InterPro"/>
</dbReference>
<evidence type="ECO:0000256" key="2">
    <source>
        <dbReference type="ARBA" id="ARBA00009477"/>
    </source>
</evidence>
<accession>A0A1F8DNM6</accession>
<dbReference type="Pfam" id="PF25954">
    <property type="entry name" value="Beta-barrel_RND_2"/>
    <property type="match status" value="1"/>
</dbReference>